<sequence>MACIWVIRRVRHLKRVSIERRADLRLNHHHGLYEVLESVKVFLVIFICLSFVFLCSSLFVVGFDNLFEFLASLYVIGYGWIYGNMFGYVKPTTWLAIRVALSGVIVSNSHHRVTVVVVGVSIGASFIFPLLDVIILNLLI</sequence>
<keyword evidence="1" id="KW-0472">Membrane</keyword>
<dbReference type="EMBL" id="CAMAPF010000935">
    <property type="protein sequence ID" value="CAH9125033.1"/>
    <property type="molecule type" value="Genomic_DNA"/>
</dbReference>
<keyword evidence="3" id="KW-1185">Reference proteome</keyword>
<gene>
    <name evidence="2" type="ORF">CEPIT_LOCUS26438</name>
</gene>
<dbReference type="AlphaFoldDB" id="A0AAV0EMQ9"/>
<evidence type="ECO:0000313" key="2">
    <source>
        <dbReference type="EMBL" id="CAH9125033.1"/>
    </source>
</evidence>
<evidence type="ECO:0000313" key="3">
    <source>
        <dbReference type="Proteomes" id="UP001152523"/>
    </source>
</evidence>
<proteinExistence type="predicted"/>
<feature type="transmembrane region" description="Helical" evidence="1">
    <location>
        <begin position="69"/>
        <end position="89"/>
    </location>
</feature>
<accession>A0AAV0EMQ9</accession>
<dbReference type="Proteomes" id="UP001152523">
    <property type="component" value="Unassembled WGS sequence"/>
</dbReference>
<keyword evidence="1" id="KW-1133">Transmembrane helix</keyword>
<feature type="transmembrane region" description="Helical" evidence="1">
    <location>
        <begin position="41"/>
        <end position="63"/>
    </location>
</feature>
<protein>
    <submittedName>
        <fullName evidence="2">Uncharacterized protein</fullName>
    </submittedName>
</protein>
<keyword evidence="1" id="KW-0812">Transmembrane</keyword>
<feature type="transmembrane region" description="Helical" evidence="1">
    <location>
        <begin position="115"/>
        <end position="139"/>
    </location>
</feature>
<reference evidence="2" key="1">
    <citation type="submission" date="2022-07" db="EMBL/GenBank/DDBJ databases">
        <authorList>
            <person name="Macas J."/>
            <person name="Novak P."/>
            <person name="Neumann P."/>
        </authorList>
    </citation>
    <scope>NUCLEOTIDE SEQUENCE</scope>
</reference>
<organism evidence="2 3">
    <name type="scientific">Cuscuta epithymum</name>
    <dbReference type="NCBI Taxonomy" id="186058"/>
    <lineage>
        <taxon>Eukaryota</taxon>
        <taxon>Viridiplantae</taxon>
        <taxon>Streptophyta</taxon>
        <taxon>Embryophyta</taxon>
        <taxon>Tracheophyta</taxon>
        <taxon>Spermatophyta</taxon>
        <taxon>Magnoliopsida</taxon>
        <taxon>eudicotyledons</taxon>
        <taxon>Gunneridae</taxon>
        <taxon>Pentapetalae</taxon>
        <taxon>asterids</taxon>
        <taxon>lamiids</taxon>
        <taxon>Solanales</taxon>
        <taxon>Convolvulaceae</taxon>
        <taxon>Cuscuteae</taxon>
        <taxon>Cuscuta</taxon>
        <taxon>Cuscuta subgen. Cuscuta</taxon>
    </lineage>
</organism>
<name>A0AAV0EMQ9_9ASTE</name>
<comment type="caution">
    <text evidence="2">The sequence shown here is derived from an EMBL/GenBank/DDBJ whole genome shotgun (WGS) entry which is preliminary data.</text>
</comment>
<evidence type="ECO:0000256" key="1">
    <source>
        <dbReference type="SAM" id="Phobius"/>
    </source>
</evidence>